<feature type="transmembrane region" description="Helical" evidence="6">
    <location>
        <begin position="14"/>
        <end position="31"/>
    </location>
</feature>
<feature type="transmembrane region" description="Helical" evidence="6">
    <location>
        <begin position="133"/>
        <end position="150"/>
    </location>
</feature>
<dbReference type="Gene3D" id="1.10.3730.20">
    <property type="match status" value="1"/>
</dbReference>
<keyword evidence="5 6" id="KW-0472">Membrane</keyword>
<keyword evidence="3 6" id="KW-0812">Transmembrane</keyword>
<dbReference type="InterPro" id="IPR018908">
    <property type="entry name" value="TMEM234"/>
</dbReference>
<dbReference type="PANTHER" id="PTHR28668:SF1">
    <property type="entry name" value="TRANSMEMBRANE PROTEIN 234"/>
    <property type="match status" value="1"/>
</dbReference>
<reference evidence="8" key="1">
    <citation type="submission" date="2012-06" db="EMBL/GenBank/DDBJ databases">
        <title>The genome sequence of Coniosporium apollinis CBS 100218.</title>
        <authorList>
            <consortium name="The Broad Institute Genome Sequencing Platform"/>
            <person name="Cuomo C."/>
            <person name="Gorbushina A."/>
            <person name="Noack S."/>
            <person name="Walker B."/>
            <person name="Young S.K."/>
            <person name="Zeng Q."/>
            <person name="Gargeya S."/>
            <person name="Fitzgerald M."/>
            <person name="Haas B."/>
            <person name="Abouelleil A."/>
            <person name="Alvarado L."/>
            <person name="Arachchi H.M."/>
            <person name="Berlin A.M."/>
            <person name="Chapman S.B."/>
            <person name="Goldberg J."/>
            <person name="Griggs A."/>
            <person name="Gujja S."/>
            <person name="Hansen M."/>
            <person name="Howarth C."/>
            <person name="Imamovic A."/>
            <person name="Larimer J."/>
            <person name="McCowan C."/>
            <person name="Montmayeur A."/>
            <person name="Murphy C."/>
            <person name="Neiman D."/>
            <person name="Pearson M."/>
            <person name="Priest M."/>
            <person name="Roberts A."/>
            <person name="Saif S."/>
            <person name="Shea T."/>
            <person name="Sisk P."/>
            <person name="Sykes S."/>
            <person name="Wortman J."/>
            <person name="Nusbaum C."/>
            <person name="Birren B."/>
        </authorList>
    </citation>
    <scope>NUCLEOTIDE SEQUENCE [LARGE SCALE GENOMIC DNA]</scope>
    <source>
        <strain evidence="8">CBS 100218</strain>
    </source>
</reference>
<comment type="subcellular location">
    <subcellularLocation>
        <location evidence="1">Membrane</location>
        <topology evidence="1">Multi-pass membrane protein</topology>
    </subcellularLocation>
</comment>
<evidence type="ECO:0000256" key="2">
    <source>
        <dbReference type="ARBA" id="ARBA00005977"/>
    </source>
</evidence>
<evidence type="ECO:0000313" key="7">
    <source>
        <dbReference type="EMBL" id="EON68550.1"/>
    </source>
</evidence>
<feature type="transmembrane region" description="Helical" evidence="6">
    <location>
        <begin position="77"/>
        <end position="97"/>
    </location>
</feature>
<dbReference type="Pfam" id="PF10639">
    <property type="entry name" value="TMEM234"/>
    <property type="match status" value="1"/>
</dbReference>
<comment type="similarity">
    <text evidence="2">Belongs to the TMEM234 family.</text>
</comment>
<evidence type="ECO:0000256" key="6">
    <source>
        <dbReference type="SAM" id="Phobius"/>
    </source>
</evidence>
<keyword evidence="8" id="KW-1185">Reference proteome</keyword>
<dbReference type="AlphaFoldDB" id="R7Z2Z1"/>
<dbReference type="eggNOG" id="ENOG502SCJZ">
    <property type="taxonomic scope" value="Eukaryota"/>
</dbReference>
<dbReference type="PANTHER" id="PTHR28668">
    <property type="entry name" value="TRANSMEMBRANE PROTEIN 234"/>
    <property type="match status" value="1"/>
</dbReference>
<name>R7Z2Z1_CONA1</name>
<dbReference type="GeneID" id="19905119"/>
<evidence type="ECO:0008006" key="9">
    <source>
        <dbReference type="Google" id="ProtNLM"/>
    </source>
</evidence>
<dbReference type="RefSeq" id="XP_007783867.1">
    <property type="nucleotide sequence ID" value="XM_007785677.1"/>
</dbReference>
<dbReference type="Proteomes" id="UP000016924">
    <property type="component" value="Unassembled WGS sequence"/>
</dbReference>
<dbReference type="InterPro" id="IPR037185">
    <property type="entry name" value="EmrE-like"/>
</dbReference>
<evidence type="ECO:0000256" key="5">
    <source>
        <dbReference type="ARBA" id="ARBA00023136"/>
    </source>
</evidence>
<organism evidence="7 8">
    <name type="scientific">Coniosporium apollinis (strain CBS 100218)</name>
    <name type="common">Rock-inhabiting black yeast</name>
    <dbReference type="NCBI Taxonomy" id="1168221"/>
    <lineage>
        <taxon>Eukaryota</taxon>
        <taxon>Fungi</taxon>
        <taxon>Dikarya</taxon>
        <taxon>Ascomycota</taxon>
        <taxon>Pezizomycotina</taxon>
        <taxon>Dothideomycetes</taxon>
        <taxon>Dothideomycetes incertae sedis</taxon>
        <taxon>Coniosporium</taxon>
    </lineage>
</organism>
<gene>
    <name evidence="7" type="ORF">W97_07808</name>
</gene>
<evidence type="ECO:0000256" key="3">
    <source>
        <dbReference type="ARBA" id="ARBA00022692"/>
    </source>
</evidence>
<keyword evidence="4 6" id="KW-1133">Transmembrane helix</keyword>
<accession>R7Z2Z1</accession>
<sequence>MDPDTPLPPPQPSIFRWVLGFLMVGAAWGLTTPFMRRAAIDYTAPERPWLDDPSKSWIRRKASGVIYAVLDLLRRPAYAIPLLVNITGSVWFFLLIGQAELSLTVPITNSLAFLFTVLGEWWAEGKVISRDTWIGMAFVLGGIALCVQAKS</sequence>
<feature type="transmembrane region" description="Helical" evidence="6">
    <location>
        <begin position="103"/>
        <end position="121"/>
    </location>
</feature>
<proteinExistence type="inferred from homology"/>
<dbReference type="OMA" id="LGEWYAE"/>
<dbReference type="GO" id="GO:0016020">
    <property type="term" value="C:membrane"/>
    <property type="evidence" value="ECO:0007669"/>
    <property type="project" value="UniProtKB-SubCell"/>
</dbReference>
<evidence type="ECO:0000256" key="4">
    <source>
        <dbReference type="ARBA" id="ARBA00022989"/>
    </source>
</evidence>
<protein>
    <recommendedName>
        <fullName evidence="9">Integral membrane protein</fullName>
    </recommendedName>
</protein>
<dbReference type="EMBL" id="JH767598">
    <property type="protein sequence ID" value="EON68550.1"/>
    <property type="molecule type" value="Genomic_DNA"/>
</dbReference>
<dbReference type="SUPFAM" id="SSF103481">
    <property type="entry name" value="Multidrug resistance efflux transporter EmrE"/>
    <property type="match status" value="1"/>
</dbReference>
<dbReference type="HOGENOM" id="CLU_108086_3_0_1"/>
<dbReference type="OrthoDB" id="43458at2759"/>
<evidence type="ECO:0000256" key="1">
    <source>
        <dbReference type="ARBA" id="ARBA00004141"/>
    </source>
</evidence>
<evidence type="ECO:0000313" key="8">
    <source>
        <dbReference type="Proteomes" id="UP000016924"/>
    </source>
</evidence>